<evidence type="ECO:0000256" key="3">
    <source>
        <dbReference type="ARBA" id="ARBA00022692"/>
    </source>
</evidence>
<evidence type="ECO:0000313" key="10">
    <source>
        <dbReference type="Ensembl" id="ENSKMAP00000009039.1"/>
    </source>
</evidence>
<evidence type="ECO:0000313" key="11">
    <source>
        <dbReference type="Proteomes" id="UP000264800"/>
    </source>
</evidence>
<dbReference type="Pfam" id="PF02888">
    <property type="entry name" value="CaMBD"/>
    <property type="match status" value="1"/>
</dbReference>
<reference evidence="10" key="2">
    <citation type="submission" date="2025-09" db="UniProtKB">
        <authorList>
            <consortium name="Ensembl"/>
        </authorList>
    </citation>
    <scope>IDENTIFICATION</scope>
</reference>
<dbReference type="InterPro" id="IPR036122">
    <property type="entry name" value="CaM-bd_dom_sf"/>
</dbReference>
<evidence type="ECO:0000256" key="5">
    <source>
        <dbReference type="ARBA" id="ARBA00023065"/>
    </source>
</evidence>
<dbReference type="GO" id="GO:0016286">
    <property type="term" value="F:small conductance calcium-activated potassium channel activity"/>
    <property type="evidence" value="ECO:0007669"/>
    <property type="project" value="InterPro"/>
</dbReference>
<feature type="region of interest" description="Disordered" evidence="8">
    <location>
        <begin position="158"/>
        <end position="177"/>
    </location>
</feature>
<dbReference type="InterPro" id="IPR004178">
    <property type="entry name" value="CaM-bd_dom"/>
</dbReference>
<feature type="compositionally biased region" description="Polar residues" evidence="8">
    <location>
        <begin position="167"/>
        <end position="177"/>
    </location>
</feature>
<dbReference type="GO" id="GO:0016020">
    <property type="term" value="C:membrane"/>
    <property type="evidence" value="ECO:0007669"/>
    <property type="project" value="UniProtKB-SubCell"/>
</dbReference>
<dbReference type="SUPFAM" id="SSF81327">
    <property type="entry name" value="Small-conductance potassium channel"/>
    <property type="match status" value="1"/>
</dbReference>
<dbReference type="Proteomes" id="UP000264800">
    <property type="component" value="Unplaced"/>
</dbReference>
<dbReference type="SMART" id="SM01053">
    <property type="entry name" value="CaMBD"/>
    <property type="match status" value="1"/>
</dbReference>
<evidence type="ECO:0000256" key="1">
    <source>
        <dbReference type="ARBA" id="ARBA00004141"/>
    </source>
</evidence>
<dbReference type="PANTHER" id="PTHR10153">
    <property type="entry name" value="SMALL CONDUCTANCE CALCIUM-ACTIVATED POTASSIUM CHANNEL"/>
    <property type="match status" value="1"/>
</dbReference>
<evidence type="ECO:0000259" key="9">
    <source>
        <dbReference type="SMART" id="SM01053"/>
    </source>
</evidence>
<sequence length="177" mass="20471">MLTPKFHHFISHNLRPQIKNTAANVLRETWLIYKNTKLVKKVDRARVRHHQRKFLQAIHELRRLKMEQRKLTDQANTVADLAKTQNMMYDLVTELQHRSGEMDRRIVVLEQKLDSILLGVQSLPVVLSQAVTKLQRDFLDDLACRVHFLSSSLSSECFSAPPKQLCPGSTTPETPYS</sequence>
<keyword evidence="3" id="KW-0812">Transmembrane</keyword>
<evidence type="ECO:0000256" key="8">
    <source>
        <dbReference type="SAM" id="MobiDB-lite"/>
    </source>
</evidence>
<dbReference type="InterPro" id="IPR015449">
    <property type="entry name" value="K_chnl_Ca-activ_SK"/>
</dbReference>
<feature type="domain" description="Calmodulin-binding" evidence="9">
    <location>
        <begin position="11"/>
        <end position="87"/>
    </location>
</feature>
<evidence type="ECO:0000256" key="4">
    <source>
        <dbReference type="ARBA" id="ARBA00022989"/>
    </source>
</evidence>
<reference evidence="10" key="1">
    <citation type="submission" date="2025-08" db="UniProtKB">
        <authorList>
            <consortium name="Ensembl"/>
        </authorList>
    </citation>
    <scope>IDENTIFICATION</scope>
</reference>
<dbReference type="Gene3D" id="1.10.287.70">
    <property type="match status" value="1"/>
</dbReference>
<keyword evidence="4" id="KW-1133">Transmembrane helix</keyword>
<dbReference type="AlphaFoldDB" id="A0A3Q3ACX2"/>
<keyword evidence="2" id="KW-0813">Transport</keyword>
<keyword evidence="7" id="KW-0407">Ion channel</keyword>
<name>A0A3Q3ACX2_KRYMA</name>
<dbReference type="Ensembl" id="ENSKMAT00000009173.1">
    <property type="protein sequence ID" value="ENSKMAP00000009039.1"/>
    <property type="gene ID" value="ENSKMAG00000006801.1"/>
</dbReference>
<organism evidence="10 11">
    <name type="scientific">Kryptolebias marmoratus</name>
    <name type="common">Mangrove killifish</name>
    <name type="synonym">Rivulus marmoratus</name>
    <dbReference type="NCBI Taxonomy" id="37003"/>
    <lineage>
        <taxon>Eukaryota</taxon>
        <taxon>Metazoa</taxon>
        <taxon>Chordata</taxon>
        <taxon>Craniata</taxon>
        <taxon>Vertebrata</taxon>
        <taxon>Euteleostomi</taxon>
        <taxon>Actinopterygii</taxon>
        <taxon>Neopterygii</taxon>
        <taxon>Teleostei</taxon>
        <taxon>Neoteleostei</taxon>
        <taxon>Acanthomorphata</taxon>
        <taxon>Ovalentaria</taxon>
        <taxon>Atherinomorphae</taxon>
        <taxon>Cyprinodontiformes</taxon>
        <taxon>Rivulidae</taxon>
        <taxon>Kryptolebias</taxon>
    </lineage>
</organism>
<protein>
    <recommendedName>
        <fullName evidence="9">Calmodulin-binding domain-containing protein</fullName>
    </recommendedName>
</protein>
<dbReference type="OMA" id="WIVASWT"/>
<evidence type="ECO:0000256" key="7">
    <source>
        <dbReference type="ARBA" id="ARBA00023303"/>
    </source>
</evidence>
<accession>A0A3Q3ACX2</accession>
<evidence type="ECO:0000256" key="6">
    <source>
        <dbReference type="ARBA" id="ARBA00023136"/>
    </source>
</evidence>
<dbReference type="GO" id="GO:0005516">
    <property type="term" value="F:calmodulin binding"/>
    <property type="evidence" value="ECO:0007669"/>
    <property type="project" value="InterPro"/>
</dbReference>
<keyword evidence="5" id="KW-0406">Ion transport</keyword>
<keyword evidence="6" id="KW-0472">Membrane</keyword>
<dbReference type="GeneTree" id="ENSGT00950000182904"/>
<evidence type="ECO:0000256" key="2">
    <source>
        <dbReference type="ARBA" id="ARBA00022448"/>
    </source>
</evidence>
<keyword evidence="11" id="KW-1185">Reference proteome</keyword>
<dbReference type="STRING" id="37003.ENSKMAP00000009039"/>
<comment type="subcellular location">
    <subcellularLocation>
        <location evidence="1">Membrane</location>
        <topology evidence="1">Multi-pass membrane protein</topology>
    </subcellularLocation>
</comment>
<proteinExistence type="predicted"/>